<evidence type="ECO:0000256" key="6">
    <source>
        <dbReference type="RuleBase" id="RU363094"/>
    </source>
</evidence>
<proteinExistence type="inferred from homology"/>
<keyword evidence="4 5" id="KW-0012">Acyltransferase</keyword>
<keyword evidence="8" id="KW-0687">Ribonucleoprotein</keyword>
<keyword evidence="8" id="KW-0689">Ribosomal protein</keyword>
<dbReference type="GO" id="GO:0008999">
    <property type="term" value="F:protein-N-terminal-alanine acetyltransferase activity"/>
    <property type="evidence" value="ECO:0007669"/>
    <property type="project" value="UniProtKB-UniRule"/>
</dbReference>
<feature type="active site" description="Proton donor" evidence="5">
    <location>
        <position position="119"/>
    </location>
</feature>
<dbReference type="PANTHER" id="PTHR43420:SF44">
    <property type="entry name" value="ACETYLTRANSFERASE YPEA"/>
    <property type="match status" value="1"/>
</dbReference>
<dbReference type="InterPro" id="IPR006464">
    <property type="entry name" value="AcTrfase_RimI/Ard1"/>
</dbReference>
<comment type="function">
    <text evidence="5 6">Acetylates the N-terminal alanine of ribosomal protein bS18.</text>
</comment>
<evidence type="ECO:0000256" key="3">
    <source>
        <dbReference type="ARBA" id="ARBA00022679"/>
    </source>
</evidence>
<dbReference type="EC" id="2.3.1.266" evidence="5 6"/>
<dbReference type="PROSITE" id="PS51186">
    <property type="entry name" value="GNAT"/>
    <property type="match status" value="1"/>
</dbReference>
<organism evidence="8 9">
    <name type="scientific">Echinimonas agarilytica</name>
    <dbReference type="NCBI Taxonomy" id="1215918"/>
    <lineage>
        <taxon>Bacteria</taxon>
        <taxon>Pseudomonadati</taxon>
        <taxon>Pseudomonadota</taxon>
        <taxon>Gammaproteobacteria</taxon>
        <taxon>Alteromonadales</taxon>
        <taxon>Echinimonadaceae</taxon>
        <taxon>Echinimonas</taxon>
    </lineage>
</organism>
<accession>A0AA42B6L4</accession>
<feature type="binding site" evidence="5">
    <location>
        <begin position="73"/>
        <end position="75"/>
    </location>
    <ligand>
        <name>acetyl-CoA</name>
        <dbReference type="ChEBI" id="CHEBI:57288"/>
    </ligand>
</feature>
<evidence type="ECO:0000256" key="1">
    <source>
        <dbReference type="ARBA" id="ARBA00005395"/>
    </source>
</evidence>
<evidence type="ECO:0000256" key="2">
    <source>
        <dbReference type="ARBA" id="ARBA00022490"/>
    </source>
</evidence>
<keyword evidence="9" id="KW-1185">Reference proteome</keyword>
<dbReference type="InterPro" id="IPR016181">
    <property type="entry name" value="Acyl_CoA_acyltransferase"/>
</dbReference>
<dbReference type="CDD" id="cd04301">
    <property type="entry name" value="NAT_SF"/>
    <property type="match status" value="1"/>
</dbReference>
<dbReference type="EMBL" id="JAMQGP010000002">
    <property type="protein sequence ID" value="MCM2678922.1"/>
    <property type="molecule type" value="Genomic_DNA"/>
</dbReference>
<evidence type="ECO:0000313" key="9">
    <source>
        <dbReference type="Proteomes" id="UP001165393"/>
    </source>
</evidence>
<protein>
    <recommendedName>
        <fullName evidence="5 6">[Ribosomal protein bS18]-alanine N-acetyltransferase</fullName>
        <ecNumber evidence="5 6">2.3.1.266</ecNumber>
    </recommendedName>
</protein>
<evidence type="ECO:0000313" key="8">
    <source>
        <dbReference type="EMBL" id="MCM2678922.1"/>
    </source>
</evidence>
<feature type="active site" description="Proton acceptor" evidence="5">
    <location>
        <position position="107"/>
    </location>
</feature>
<comment type="similarity">
    <text evidence="1 5 6">Belongs to the acetyltransferase family. RimI subfamily.</text>
</comment>
<dbReference type="InterPro" id="IPR043690">
    <property type="entry name" value="RimI"/>
</dbReference>
<comment type="caution">
    <text evidence="5">Lacks conserved residue(s) required for the propagation of feature annotation.</text>
</comment>
<dbReference type="NCBIfam" id="TIGR01575">
    <property type="entry name" value="rimI"/>
    <property type="match status" value="1"/>
</dbReference>
<sequence>MTPDPSFRHYNASDIDQIAAIEERVQVTPWPRSMFIEPLEYHRYFGFVLECETEIVGFYIAEFIAGEATLHNVAVKPAFQGRGLGKHLLQHLIEQCRDRKAEQLFLEVRESNTTARGLYESFGFEQVGLRKDYYRAAWGKENGLVLAKAF</sequence>
<keyword evidence="3 5" id="KW-0808">Transferase</keyword>
<reference evidence="8 9" key="1">
    <citation type="journal article" date="2013" name="Antonie Van Leeuwenhoek">
        <title>Echinimonas agarilytica gen. nov., sp. nov., a new gammaproteobacterium isolated from the sea urchin Strongylocentrotus intermedius.</title>
        <authorList>
            <person name="Nedashkovskaya O.I."/>
            <person name="Stenkova A.M."/>
            <person name="Zhukova N.V."/>
            <person name="Van Trappen S."/>
            <person name="Lee J.S."/>
            <person name="Kim S.B."/>
        </authorList>
    </citation>
    <scope>NUCLEOTIDE SEQUENCE [LARGE SCALE GENOMIC DNA]</scope>
    <source>
        <strain evidence="8 9">KMM 6351</strain>
    </source>
</reference>
<feature type="domain" description="N-acetyltransferase" evidence="7">
    <location>
        <begin position="5"/>
        <end position="150"/>
    </location>
</feature>
<evidence type="ECO:0000256" key="4">
    <source>
        <dbReference type="ARBA" id="ARBA00023315"/>
    </source>
</evidence>
<feature type="binding site" evidence="5">
    <location>
        <position position="112"/>
    </location>
    <ligand>
        <name>acetyl-CoA</name>
        <dbReference type="ChEBI" id="CHEBI:57288"/>
    </ligand>
</feature>
<dbReference type="InterPro" id="IPR000182">
    <property type="entry name" value="GNAT_dom"/>
</dbReference>
<evidence type="ECO:0000259" key="7">
    <source>
        <dbReference type="PROSITE" id="PS51186"/>
    </source>
</evidence>
<dbReference type="HAMAP" id="MF_02210">
    <property type="entry name" value="RimI"/>
    <property type="match status" value="1"/>
</dbReference>
<dbReference type="GO" id="GO:0005840">
    <property type="term" value="C:ribosome"/>
    <property type="evidence" value="ECO:0007669"/>
    <property type="project" value="UniProtKB-KW"/>
</dbReference>
<comment type="subcellular location">
    <subcellularLocation>
        <location evidence="5 6">Cytoplasm</location>
    </subcellularLocation>
</comment>
<dbReference type="Proteomes" id="UP001165393">
    <property type="component" value="Unassembled WGS sequence"/>
</dbReference>
<dbReference type="AlphaFoldDB" id="A0AA42B6L4"/>
<name>A0AA42B6L4_9GAMM</name>
<dbReference type="Pfam" id="PF00583">
    <property type="entry name" value="Acetyltransf_1"/>
    <property type="match status" value="1"/>
</dbReference>
<comment type="caution">
    <text evidence="8">The sequence shown here is derived from an EMBL/GenBank/DDBJ whole genome shotgun (WGS) entry which is preliminary data.</text>
</comment>
<dbReference type="SUPFAM" id="SSF55729">
    <property type="entry name" value="Acyl-CoA N-acyltransferases (Nat)"/>
    <property type="match status" value="1"/>
</dbReference>
<evidence type="ECO:0000256" key="5">
    <source>
        <dbReference type="HAMAP-Rule" id="MF_02210"/>
    </source>
</evidence>
<gene>
    <name evidence="5 8" type="primary">rimI</name>
    <name evidence="8" type="ORF">NAF29_04435</name>
</gene>
<dbReference type="Gene3D" id="3.40.630.30">
    <property type="match status" value="1"/>
</dbReference>
<dbReference type="RefSeq" id="WP_251260293.1">
    <property type="nucleotide sequence ID" value="NZ_JAMQGP010000002.1"/>
</dbReference>
<dbReference type="InterPro" id="IPR050680">
    <property type="entry name" value="YpeA/RimI_acetyltransf"/>
</dbReference>
<keyword evidence="2 5" id="KW-0963">Cytoplasm</keyword>
<dbReference type="PANTHER" id="PTHR43420">
    <property type="entry name" value="ACETYLTRANSFERASE"/>
    <property type="match status" value="1"/>
</dbReference>
<dbReference type="GO" id="GO:0005737">
    <property type="term" value="C:cytoplasm"/>
    <property type="evidence" value="ECO:0007669"/>
    <property type="project" value="UniProtKB-SubCell"/>
</dbReference>
<comment type="catalytic activity">
    <reaction evidence="5 6">
        <text>N-terminal L-alanyl-[ribosomal protein bS18] + acetyl-CoA = N-terminal N(alpha)-acetyl-L-alanyl-[ribosomal protein bS18] + CoA + H(+)</text>
        <dbReference type="Rhea" id="RHEA:43756"/>
        <dbReference type="Rhea" id="RHEA-COMP:10676"/>
        <dbReference type="Rhea" id="RHEA-COMP:10677"/>
        <dbReference type="ChEBI" id="CHEBI:15378"/>
        <dbReference type="ChEBI" id="CHEBI:57287"/>
        <dbReference type="ChEBI" id="CHEBI:57288"/>
        <dbReference type="ChEBI" id="CHEBI:64718"/>
        <dbReference type="ChEBI" id="CHEBI:83683"/>
        <dbReference type="EC" id="2.3.1.266"/>
    </reaction>
</comment>